<protein>
    <submittedName>
        <fullName evidence="3">Cuticle protein CPH41</fullName>
    </submittedName>
</protein>
<dbReference type="Proteomes" id="UP000007151">
    <property type="component" value="Unassembled WGS sequence"/>
</dbReference>
<proteinExistence type="predicted"/>
<feature type="region of interest" description="Disordered" evidence="1">
    <location>
        <begin position="223"/>
        <end position="245"/>
    </location>
</feature>
<accession>A0A212FC78</accession>
<dbReference type="KEGG" id="dpl:KGM_200527"/>
<dbReference type="AlphaFoldDB" id="A0A212FC78"/>
<comment type="caution">
    <text evidence="3">The sequence shown here is derived from an EMBL/GenBank/DDBJ whole genome shotgun (WGS) entry which is preliminary data.</text>
</comment>
<sequence>MQHLSAVFLIIALAIVDERVVNAQNVTIVDQVADETNTVVALNVTQETYTTEVQPIVTTANLTNITINITDIRPPSKPVQKPPDKRLIPDRNVFVDVKHHFYIPKQLQPKQINVYNKDLKYSKSLYKYPGVIPAQRGNLFYNRPNLQPRQPIMFAASSNTPRLAGPNPKFSIPVQTINGIRTDFVKPPKQNVTTTSTPPTTTTKILRTKRIWPKRILDKLNSTSTSSNATFSSEKLTNNNDDKNDLTSVASRVRLRYVTTERPSSTTTVQPTTRVYRRVTRTSKIQSTTPLSFQSLPSNDWVPIVPSHYAKLRRPSQTPISKRSDSYFETEQYPANQKQASNLQYGLIPMNHQLEAAASSLTNHRIILFRKKKPQVTRYYHPKIPKLHRQISQPQLSYDDLQKDQNQIEPQKVITQVKHHHHHHHHRYVKTVEKPVKVPYEVEVPKPYPVEKKVPVPVPVERVKVVDRPYPVTVEKKVPYPVHVKVPYKVVEKEYVPRPYPVVHHVPVVKHVQVKVPHPVPVQVEKKVPYPVQVPYTVEKQIPVPVQIEKRIPYPVPYKVFVPQPITVEKKIPYPVEIKVKEPYEVIKHVHVKVPILQPYPVKVPQPIPITIEKRVPFPIKVEKKIPVPVEVLVPQKVEVEKRVPIYVPKPYPVEKKVPYPVKIPYPVQVPVKVPVQIPIEVPVYIHRPFQMNGHGMEGVEQNIYGDASDRPYYGEDEDISRSASEVSSTPSTHTVTVHGNTGYNGFKSRSDTVTTPASTTNV</sequence>
<feature type="compositionally biased region" description="Polar residues" evidence="1">
    <location>
        <begin position="752"/>
        <end position="763"/>
    </location>
</feature>
<feature type="region of interest" description="Disordered" evidence="1">
    <location>
        <begin position="708"/>
        <end position="763"/>
    </location>
</feature>
<evidence type="ECO:0000313" key="4">
    <source>
        <dbReference type="Proteomes" id="UP000007151"/>
    </source>
</evidence>
<evidence type="ECO:0000313" key="3">
    <source>
        <dbReference type="EMBL" id="OWR51349.1"/>
    </source>
</evidence>
<feature type="compositionally biased region" description="Low complexity" evidence="1">
    <location>
        <begin position="223"/>
        <end position="239"/>
    </location>
</feature>
<feature type="signal peptide" evidence="2">
    <location>
        <begin position="1"/>
        <end position="23"/>
    </location>
</feature>
<gene>
    <name evidence="3" type="ORF">KGM_200527</name>
</gene>
<name>A0A212FC78_DANPL</name>
<reference evidence="3 4" key="1">
    <citation type="journal article" date="2011" name="Cell">
        <title>The monarch butterfly genome yields insights into long-distance migration.</title>
        <authorList>
            <person name="Zhan S."/>
            <person name="Merlin C."/>
            <person name="Boore J.L."/>
            <person name="Reppert S.M."/>
        </authorList>
    </citation>
    <scope>NUCLEOTIDE SEQUENCE [LARGE SCALE GENOMIC DNA]</scope>
    <source>
        <strain evidence="3">F-2</strain>
    </source>
</reference>
<dbReference type="EMBL" id="AGBW02009209">
    <property type="protein sequence ID" value="OWR51349.1"/>
    <property type="molecule type" value="Genomic_DNA"/>
</dbReference>
<dbReference type="PANTHER" id="PTHR47771">
    <property type="entry name" value="LD27203P-RELATED"/>
    <property type="match status" value="1"/>
</dbReference>
<dbReference type="PANTHER" id="PTHR47771:SF3">
    <property type="entry name" value="LD27203P"/>
    <property type="match status" value="1"/>
</dbReference>
<organism evidence="3 4">
    <name type="scientific">Danaus plexippus plexippus</name>
    <dbReference type="NCBI Taxonomy" id="278856"/>
    <lineage>
        <taxon>Eukaryota</taxon>
        <taxon>Metazoa</taxon>
        <taxon>Ecdysozoa</taxon>
        <taxon>Arthropoda</taxon>
        <taxon>Hexapoda</taxon>
        <taxon>Insecta</taxon>
        <taxon>Pterygota</taxon>
        <taxon>Neoptera</taxon>
        <taxon>Endopterygota</taxon>
        <taxon>Lepidoptera</taxon>
        <taxon>Glossata</taxon>
        <taxon>Ditrysia</taxon>
        <taxon>Papilionoidea</taxon>
        <taxon>Nymphalidae</taxon>
        <taxon>Danainae</taxon>
        <taxon>Danaini</taxon>
        <taxon>Danaina</taxon>
        <taxon>Danaus</taxon>
        <taxon>Danaus</taxon>
    </lineage>
</organism>
<evidence type="ECO:0000256" key="1">
    <source>
        <dbReference type="SAM" id="MobiDB-lite"/>
    </source>
</evidence>
<dbReference type="OrthoDB" id="7490614at2759"/>
<feature type="compositionally biased region" description="Low complexity" evidence="1">
    <location>
        <begin position="725"/>
        <end position="738"/>
    </location>
</feature>
<evidence type="ECO:0000256" key="2">
    <source>
        <dbReference type="SAM" id="SignalP"/>
    </source>
</evidence>
<dbReference type="eggNOG" id="KOG1721">
    <property type="taxonomic scope" value="Eukaryota"/>
</dbReference>
<feature type="chain" id="PRO_5043366082" evidence="2">
    <location>
        <begin position="24"/>
        <end position="763"/>
    </location>
</feature>
<dbReference type="STRING" id="278856.A0A212FC78"/>
<keyword evidence="2" id="KW-0732">Signal</keyword>
<keyword evidence="4" id="KW-1185">Reference proteome</keyword>